<dbReference type="Gene3D" id="3.30.465.10">
    <property type="match status" value="1"/>
</dbReference>
<keyword evidence="8" id="KW-1185">Reference proteome</keyword>
<dbReference type="SUPFAM" id="SSF56176">
    <property type="entry name" value="FAD-binding/transporter-associated domain-like"/>
    <property type="match status" value="1"/>
</dbReference>
<gene>
    <name evidence="7" type="ORF">N7493_001653</name>
</gene>
<evidence type="ECO:0000256" key="2">
    <source>
        <dbReference type="ARBA" id="ARBA00022630"/>
    </source>
</evidence>
<dbReference type="Pfam" id="PF08031">
    <property type="entry name" value="BBE"/>
    <property type="match status" value="1"/>
</dbReference>
<evidence type="ECO:0000256" key="5">
    <source>
        <dbReference type="SAM" id="SignalP"/>
    </source>
</evidence>
<dbReference type="InterPro" id="IPR006094">
    <property type="entry name" value="Oxid_FAD_bind_N"/>
</dbReference>
<organism evidence="7 8">
    <name type="scientific">Penicillium malachiteum</name>
    <dbReference type="NCBI Taxonomy" id="1324776"/>
    <lineage>
        <taxon>Eukaryota</taxon>
        <taxon>Fungi</taxon>
        <taxon>Dikarya</taxon>
        <taxon>Ascomycota</taxon>
        <taxon>Pezizomycotina</taxon>
        <taxon>Eurotiomycetes</taxon>
        <taxon>Eurotiomycetidae</taxon>
        <taxon>Eurotiales</taxon>
        <taxon>Aspergillaceae</taxon>
        <taxon>Penicillium</taxon>
    </lineage>
</organism>
<feature type="chain" id="PRO_5042179469" evidence="5">
    <location>
        <begin position="22"/>
        <end position="488"/>
    </location>
</feature>
<dbReference type="GO" id="GO:0071949">
    <property type="term" value="F:FAD binding"/>
    <property type="evidence" value="ECO:0007669"/>
    <property type="project" value="InterPro"/>
</dbReference>
<sequence>MKMTYLRGLLVVSAAASTVFGQSSNYETCLRDALAEGGSVAFPDALLYQAVDVNRYNLNIPVTPAAVTFPTSSKQVASIVKCASDNGYRVQARSGGHSYGNYGLGGTDGAIVVDMKNFQQFSMNYTTWHATIGAGTLLKDITTRLYNAGKRAMAHGTSPQIGAGGHFTIGGLGPLSRQYGMALDHTLEVEVVLANGTIVRTSEDENPDVFWAIRGAGSGFGIVTEFIVRTEPAPGSAVQYEFTFSIGDAQSQAALYKQWQAYVSNPDLTWKLASTLWVLQDVMIISGTYFGTKAEYDALDIGGQFPGATNSSAIVFEDFLGLVAEWGEEVLLKLTGGIPSNFYAKSAAWTPQDLMSDESIDQFFEYVETANKGTLVWLLVFDFEGGFTNQVDVDATAYPHRNVLIWLQTYAINLLGRITPTTIKFLEELNQLANTDSPYEAYPGYVDPLLQNGPQAYWGSNLPRLERIKAEIDPNNVFRNPQSPQPAT</sequence>
<dbReference type="InterPro" id="IPR012951">
    <property type="entry name" value="BBE"/>
</dbReference>
<keyword evidence="5" id="KW-0732">Signal</keyword>
<comment type="caution">
    <text evidence="7">The sequence shown here is derived from an EMBL/GenBank/DDBJ whole genome shotgun (WGS) entry which is preliminary data.</text>
</comment>
<dbReference type="AlphaFoldDB" id="A0AAD6N061"/>
<dbReference type="Gene3D" id="3.40.462.20">
    <property type="match status" value="1"/>
</dbReference>
<feature type="domain" description="FAD-binding PCMH-type" evidence="6">
    <location>
        <begin position="60"/>
        <end position="233"/>
    </location>
</feature>
<dbReference type="GO" id="GO:0016491">
    <property type="term" value="F:oxidoreductase activity"/>
    <property type="evidence" value="ECO:0007669"/>
    <property type="project" value="UniProtKB-KW"/>
</dbReference>
<accession>A0AAD6N061</accession>
<dbReference type="PROSITE" id="PS51387">
    <property type="entry name" value="FAD_PCMH"/>
    <property type="match status" value="1"/>
</dbReference>
<keyword evidence="4" id="KW-0560">Oxidoreductase</keyword>
<dbReference type="InterPro" id="IPR016166">
    <property type="entry name" value="FAD-bd_PCMH"/>
</dbReference>
<keyword evidence="2" id="KW-0285">Flavoprotein</keyword>
<evidence type="ECO:0000313" key="7">
    <source>
        <dbReference type="EMBL" id="KAJ5738498.1"/>
    </source>
</evidence>
<proteinExistence type="inferred from homology"/>
<reference evidence="7" key="1">
    <citation type="journal article" date="2023" name="IMA Fungus">
        <title>Comparative genomic study of the Penicillium genus elucidates a diverse pangenome and 15 lateral gene transfer events.</title>
        <authorList>
            <person name="Petersen C."/>
            <person name="Sorensen T."/>
            <person name="Nielsen M.R."/>
            <person name="Sondergaard T.E."/>
            <person name="Sorensen J.L."/>
            <person name="Fitzpatrick D.A."/>
            <person name="Frisvad J.C."/>
            <person name="Nielsen K.L."/>
        </authorList>
    </citation>
    <scope>NUCLEOTIDE SEQUENCE</scope>
    <source>
        <strain evidence="7">IBT 17514</strain>
    </source>
</reference>
<keyword evidence="3" id="KW-0274">FAD</keyword>
<evidence type="ECO:0000256" key="4">
    <source>
        <dbReference type="ARBA" id="ARBA00023002"/>
    </source>
</evidence>
<dbReference type="InterPro" id="IPR016169">
    <property type="entry name" value="FAD-bd_PCMH_sub2"/>
</dbReference>
<dbReference type="Proteomes" id="UP001215712">
    <property type="component" value="Unassembled WGS sequence"/>
</dbReference>
<dbReference type="InterPro" id="IPR050416">
    <property type="entry name" value="FAD-linked_Oxidoreductase"/>
</dbReference>
<name>A0AAD6N061_9EURO</name>
<evidence type="ECO:0000313" key="8">
    <source>
        <dbReference type="Proteomes" id="UP001215712"/>
    </source>
</evidence>
<dbReference type="Pfam" id="PF01565">
    <property type="entry name" value="FAD_binding_4"/>
    <property type="match status" value="1"/>
</dbReference>
<evidence type="ECO:0000256" key="3">
    <source>
        <dbReference type="ARBA" id="ARBA00022827"/>
    </source>
</evidence>
<protein>
    <submittedName>
        <fullName evidence="7">FAD linked oxidase N-terminal</fullName>
    </submittedName>
</protein>
<dbReference type="PANTHER" id="PTHR42973">
    <property type="entry name" value="BINDING OXIDOREDUCTASE, PUTATIVE (AFU_ORTHOLOGUE AFUA_1G17690)-RELATED"/>
    <property type="match status" value="1"/>
</dbReference>
<comment type="similarity">
    <text evidence="1">Belongs to the oxygen-dependent FAD-linked oxidoreductase family.</text>
</comment>
<dbReference type="EMBL" id="JAQJAN010000002">
    <property type="protein sequence ID" value="KAJ5738498.1"/>
    <property type="molecule type" value="Genomic_DNA"/>
</dbReference>
<evidence type="ECO:0000256" key="1">
    <source>
        <dbReference type="ARBA" id="ARBA00005466"/>
    </source>
</evidence>
<dbReference type="InterPro" id="IPR036318">
    <property type="entry name" value="FAD-bd_PCMH-like_sf"/>
</dbReference>
<dbReference type="PANTHER" id="PTHR42973:SF17">
    <property type="entry name" value="OXIDASE, PUTATIVE (AFU_ORTHOLOGUE AFUA_6G14340)-RELATED"/>
    <property type="match status" value="1"/>
</dbReference>
<reference evidence="7" key="2">
    <citation type="submission" date="2023-01" db="EMBL/GenBank/DDBJ databases">
        <authorList>
            <person name="Petersen C."/>
        </authorList>
    </citation>
    <scope>NUCLEOTIDE SEQUENCE</scope>
    <source>
        <strain evidence="7">IBT 17514</strain>
    </source>
</reference>
<feature type="signal peptide" evidence="5">
    <location>
        <begin position="1"/>
        <end position="21"/>
    </location>
</feature>
<evidence type="ECO:0000259" key="6">
    <source>
        <dbReference type="PROSITE" id="PS51387"/>
    </source>
</evidence>